<dbReference type="PIRSF" id="PIRSF000521">
    <property type="entry name" value="Transaminase_4ab_Lys_Orn"/>
    <property type="match status" value="1"/>
</dbReference>
<protein>
    <submittedName>
        <fullName evidence="6">Aspartate aminotransferase family protein</fullName>
    </submittedName>
</protein>
<proteinExistence type="inferred from homology"/>
<comment type="similarity">
    <text evidence="5">Belongs to the class-III pyridoxal-phosphate-dependent aminotransferase family.</text>
</comment>
<organism evidence="6 7">
    <name type="scientific">Skermanella cutis</name>
    <dbReference type="NCBI Taxonomy" id="2775420"/>
    <lineage>
        <taxon>Bacteria</taxon>
        <taxon>Pseudomonadati</taxon>
        <taxon>Pseudomonadota</taxon>
        <taxon>Alphaproteobacteria</taxon>
        <taxon>Rhodospirillales</taxon>
        <taxon>Azospirillaceae</taxon>
        <taxon>Skermanella</taxon>
    </lineage>
</organism>
<dbReference type="CDD" id="cd00610">
    <property type="entry name" value="OAT_like"/>
    <property type="match status" value="1"/>
</dbReference>
<dbReference type="NCBIfam" id="NF005682">
    <property type="entry name" value="PRK07480.1"/>
    <property type="match status" value="1"/>
</dbReference>
<dbReference type="Pfam" id="PF00202">
    <property type="entry name" value="Aminotran_3"/>
    <property type="match status" value="1"/>
</dbReference>
<dbReference type="PANTHER" id="PTHR42684">
    <property type="entry name" value="ADENOSYLMETHIONINE-8-AMINO-7-OXONONANOATE AMINOTRANSFERASE"/>
    <property type="match status" value="1"/>
</dbReference>
<dbReference type="InterPro" id="IPR005814">
    <property type="entry name" value="Aminotrans_3"/>
</dbReference>
<evidence type="ECO:0000313" key="7">
    <source>
        <dbReference type="Proteomes" id="UP000595197"/>
    </source>
</evidence>
<sequence length="463" mass="50079">MTKVGNSAASRDKAFYLHPYTNLKTHEEVGPLVIERGAGVHVFDDAGKAYIEGMAGLWCTALGFGEERLVEAATRQMRKLPFYHAFGHKAHDPGIDLAEALIRIAPVPMSKVFFTNSGSEANDTVVKLVWYYNNALGRPNKKKIIARQKGYHGVTVAAASLTGLPHLHRDFDLPIAGILHTDCPHFYRYGEEGETEEDFAIRLADQLEQLILAEGPDTVAAFIAEPVMGAGGVIVPPATYFDRIQPILKRYDILFIADEVICGFGRTGSMFGTQTFGLKPDIITVAKALSSAYLPIAGVMISEPIYQAMVRQSEKIGTFGHGYTYSGHPVPAAVALETLKIYEERDVVGHVRAVAPHLQDGLRRFSGHPLVGEVRGVGLIAGVEVVADKATKAPFDPKLAIGGHVARFAQEHGLIVRAMGDTIGFSPPLVISPSELDDLVERFGKALDDTLAMVTEKGLAAVA</sequence>
<keyword evidence="3" id="KW-0808">Transferase</keyword>
<dbReference type="EMBL" id="CP067420">
    <property type="protein sequence ID" value="QQP91080.1"/>
    <property type="molecule type" value="Genomic_DNA"/>
</dbReference>
<dbReference type="Proteomes" id="UP000595197">
    <property type="component" value="Chromosome"/>
</dbReference>
<dbReference type="InterPro" id="IPR015424">
    <property type="entry name" value="PyrdxlP-dep_Trfase"/>
</dbReference>
<evidence type="ECO:0000256" key="3">
    <source>
        <dbReference type="ARBA" id="ARBA00022679"/>
    </source>
</evidence>
<dbReference type="Gene3D" id="3.40.640.10">
    <property type="entry name" value="Type I PLP-dependent aspartate aminotransferase-like (Major domain)"/>
    <property type="match status" value="1"/>
</dbReference>
<dbReference type="SUPFAM" id="SSF53383">
    <property type="entry name" value="PLP-dependent transferases"/>
    <property type="match status" value="1"/>
</dbReference>
<keyword evidence="4 5" id="KW-0663">Pyridoxal phosphate</keyword>
<keyword evidence="7" id="KW-1185">Reference proteome</keyword>
<dbReference type="GO" id="GO:0008483">
    <property type="term" value="F:transaminase activity"/>
    <property type="evidence" value="ECO:0007669"/>
    <property type="project" value="UniProtKB-KW"/>
</dbReference>
<evidence type="ECO:0000256" key="4">
    <source>
        <dbReference type="ARBA" id="ARBA00022898"/>
    </source>
</evidence>
<reference evidence="6" key="1">
    <citation type="submission" date="2021-02" db="EMBL/GenBank/DDBJ databases">
        <title>Skermanella TT6 skin isolate.</title>
        <authorList>
            <person name="Lee K."/>
            <person name="Ganzorig M."/>
        </authorList>
    </citation>
    <scope>NUCLEOTIDE SEQUENCE</scope>
    <source>
        <strain evidence="6">TT6</strain>
    </source>
</reference>
<dbReference type="NCBIfam" id="NF004767">
    <property type="entry name" value="PRK06105.1"/>
    <property type="match status" value="1"/>
</dbReference>
<accession>A0ABX7BBX1</accession>
<keyword evidence="2 6" id="KW-0032">Aminotransferase</keyword>
<evidence type="ECO:0000313" key="6">
    <source>
        <dbReference type="EMBL" id="QQP91080.1"/>
    </source>
</evidence>
<dbReference type="Gene3D" id="3.90.1150.10">
    <property type="entry name" value="Aspartate Aminotransferase, domain 1"/>
    <property type="match status" value="1"/>
</dbReference>
<dbReference type="PANTHER" id="PTHR42684:SF3">
    <property type="entry name" value="ADENOSYLMETHIONINE-8-AMINO-7-OXONONANOATE AMINOTRANSFERASE"/>
    <property type="match status" value="1"/>
</dbReference>
<dbReference type="PROSITE" id="PS00600">
    <property type="entry name" value="AA_TRANSFER_CLASS_3"/>
    <property type="match status" value="1"/>
</dbReference>
<gene>
    <name evidence="6" type="ORF">IGS68_07675</name>
</gene>
<comment type="cofactor">
    <cofactor evidence="1">
        <name>pyridoxal 5'-phosphate</name>
        <dbReference type="ChEBI" id="CHEBI:597326"/>
    </cofactor>
</comment>
<evidence type="ECO:0000256" key="5">
    <source>
        <dbReference type="RuleBase" id="RU003560"/>
    </source>
</evidence>
<dbReference type="RefSeq" id="WP_201078624.1">
    <property type="nucleotide sequence ID" value="NZ_CP067420.1"/>
</dbReference>
<dbReference type="InterPro" id="IPR015421">
    <property type="entry name" value="PyrdxlP-dep_Trfase_major"/>
</dbReference>
<dbReference type="InterPro" id="IPR049704">
    <property type="entry name" value="Aminotrans_3_PPA_site"/>
</dbReference>
<name>A0ABX7BBX1_9PROT</name>
<dbReference type="InterPro" id="IPR015422">
    <property type="entry name" value="PyrdxlP-dep_Trfase_small"/>
</dbReference>
<evidence type="ECO:0000256" key="2">
    <source>
        <dbReference type="ARBA" id="ARBA00022576"/>
    </source>
</evidence>
<evidence type="ECO:0000256" key="1">
    <source>
        <dbReference type="ARBA" id="ARBA00001933"/>
    </source>
</evidence>